<name>A0AA86MGU6_9CAUD</name>
<reference evidence="1 2" key="1">
    <citation type="submission" date="2023-09" db="EMBL/GenBank/DDBJ databases">
        <title>Analysis of phage genome (vB_Yru_GN1) of the bacterium (Yersinia ruckeri).</title>
        <authorList>
            <person name="Ganjoor M.S."/>
            <person name="Bouzari M."/>
            <person name="Soleimani-Delfan A."/>
        </authorList>
    </citation>
    <scope>NUCLEOTIDE SEQUENCE [LARGE SCALE GENOMIC DNA]</scope>
    <source>
        <strain evidence="2">vB_Yru_GN1</strain>
    </source>
</reference>
<evidence type="ECO:0000313" key="1">
    <source>
        <dbReference type="EMBL" id="BES79825.1"/>
    </source>
</evidence>
<keyword evidence="2" id="KW-1185">Reference proteome</keyword>
<evidence type="ECO:0000313" key="2">
    <source>
        <dbReference type="Proteomes" id="UP001304813"/>
    </source>
</evidence>
<proteinExistence type="predicted"/>
<dbReference type="Proteomes" id="UP001304813">
    <property type="component" value="Segment"/>
</dbReference>
<sequence>MSDVIALPNEEIFSFYEGSDPEQFSDLTGQNLNRAAKQLLANQKYLRNKVSALITGADVYDPATTYDKYSIVKPSADSGQLFMSIVNNNLGNSLSDTSKWVPIRFGIDDKIIGLDTTWSSKMIYDNTLSMAIALG</sequence>
<organism evidence="1 2">
    <name type="scientific">Yersinia phage vB_Yru_GN1</name>
    <dbReference type="NCBI Taxonomy" id="3074381"/>
    <lineage>
        <taxon>Viruses</taxon>
        <taxon>Duplodnaviria</taxon>
        <taxon>Heunggongvirae</taxon>
        <taxon>Uroviricota</taxon>
        <taxon>Caudoviricetes</taxon>
        <taxon>Caudoviricetes incertae sedis</taxon>
        <taxon>Sepahanvirus</taxon>
        <taxon>Sepahanvirus vB-Yru-GN1</taxon>
    </lineage>
</organism>
<protein>
    <submittedName>
        <fullName evidence="1">Uncharacterized protein</fullName>
    </submittedName>
</protein>
<accession>A0AA86MGU6</accession>
<dbReference type="EMBL" id="LC779065">
    <property type="protein sequence ID" value="BES79825.1"/>
    <property type="molecule type" value="Genomic_DNA"/>
</dbReference>